<dbReference type="Proteomes" id="UP001165042">
    <property type="component" value="Unassembled WGS sequence"/>
</dbReference>
<dbReference type="Gene3D" id="3.40.50.2300">
    <property type="match status" value="1"/>
</dbReference>
<dbReference type="AlphaFoldDB" id="A0A9W6QG80"/>
<dbReference type="EMBL" id="BSSD01000001">
    <property type="protein sequence ID" value="GLW90406.1"/>
    <property type="molecule type" value="Genomic_DNA"/>
</dbReference>
<comment type="caution">
    <text evidence="2">The sequence shown here is derived from an EMBL/GenBank/DDBJ whole genome shotgun (WGS) entry which is preliminary data.</text>
</comment>
<dbReference type="SUPFAM" id="SSF52172">
    <property type="entry name" value="CheY-like"/>
    <property type="match status" value="1"/>
</dbReference>
<name>A0A9W6QG80_9PSEU</name>
<proteinExistence type="predicted"/>
<evidence type="ECO:0000313" key="2">
    <source>
        <dbReference type="EMBL" id="GLW90406.1"/>
    </source>
</evidence>
<evidence type="ECO:0000313" key="3">
    <source>
        <dbReference type="Proteomes" id="UP001165042"/>
    </source>
</evidence>
<dbReference type="Gene3D" id="1.10.10.10">
    <property type="entry name" value="Winged helix-like DNA-binding domain superfamily/Winged helix DNA-binding domain"/>
    <property type="match status" value="1"/>
</dbReference>
<reference evidence="2" key="1">
    <citation type="submission" date="2023-02" db="EMBL/GenBank/DDBJ databases">
        <title>Actinokineospora globicatena NBRC 15670.</title>
        <authorList>
            <person name="Ichikawa N."/>
            <person name="Sato H."/>
            <person name="Tonouchi N."/>
        </authorList>
    </citation>
    <scope>NUCLEOTIDE SEQUENCE</scope>
    <source>
        <strain evidence="2">NBRC 15670</strain>
    </source>
</reference>
<protein>
    <recommendedName>
        <fullName evidence="1">HTH luxR-type domain-containing protein</fullName>
    </recommendedName>
</protein>
<sequence>MVAASAAREGTPVTVVVRVAVVDPLALFRHGVRQALSTGYAVDFPSDVVAWSRGPHTALVLLTVLSDHDWEVLDSLGGASASCPVIAVLDGAQVASGVRALRLGARSVLSRGVDAAGLRQAVDSTVSGQAVMPAEVATALASGAAPDKHTPLSADQLSWLRQLAEGATVAQLASRTGYSERAMFRLLRALYRRMGVRTRLQAIMRAQESHWL</sequence>
<dbReference type="PANTHER" id="PTHR45566:SF1">
    <property type="entry name" value="HTH-TYPE TRANSCRIPTIONAL REGULATOR YHJB-RELATED"/>
    <property type="match status" value="1"/>
</dbReference>
<dbReference type="GO" id="GO:0006355">
    <property type="term" value="P:regulation of DNA-templated transcription"/>
    <property type="evidence" value="ECO:0007669"/>
    <property type="project" value="InterPro"/>
</dbReference>
<dbReference type="InterPro" id="IPR011006">
    <property type="entry name" value="CheY-like_superfamily"/>
</dbReference>
<dbReference type="RefSeq" id="WP_285608373.1">
    <property type="nucleotide sequence ID" value="NZ_BSSD01000001.1"/>
</dbReference>
<dbReference type="InterPro" id="IPR036388">
    <property type="entry name" value="WH-like_DNA-bd_sf"/>
</dbReference>
<dbReference type="SUPFAM" id="SSF46894">
    <property type="entry name" value="C-terminal effector domain of the bipartite response regulators"/>
    <property type="match status" value="1"/>
</dbReference>
<dbReference type="SMART" id="SM00421">
    <property type="entry name" value="HTH_LUXR"/>
    <property type="match status" value="1"/>
</dbReference>
<dbReference type="InterPro" id="IPR016032">
    <property type="entry name" value="Sig_transdc_resp-reg_C-effctor"/>
</dbReference>
<dbReference type="InterPro" id="IPR000792">
    <property type="entry name" value="Tscrpt_reg_LuxR_C"/>
</dbReference>
<evidence type="ECO:0000259" key="1">
    <source>
        <dbReference type="SMART" id="SM00421"/>
    </source>
</evidence>
<keyword evidence="3" id="KW-1185">Reference proteome</keyword>
<dbReference type="InterPro" id="IPR051015">
    <property type="entry name" value="EvgA-like"/>
</dbReference>
<feature type="domain" description="HTH luxR-type" evidence="1">
    <location>
        <begin position="149"/>
        <end position="206"/>
    </location>
</feature>
<gene>
    <name evidence="2" type="ORF">Aglo03_12220</name>
</gene>
<organism evidence="2 3">
    <name type="scientific">Actinokineospora globicatena</name>
    <dbReference type="NCBI Taxonomy" id="103729"/>
    <lineage>
        <taxon>Bacteria</taxon>
        <taxon>Bacillati</taxon>
        <taxon>Actinomycetota</taxon>
        <taxon>Actinomycetes</taxon>
        <taxon>Pseudonocardiales</taxon>
        <taxon>Pseudonocardiaceae</taxon>
        <taxon>Actinokineospora</taxon>
    </lineage>
</organism>
<dbReference type="PANTHER" id="PTHR45566">
    <property type="entry name" value="HTH-TYPE TRANSCRIPTIONAL REGULATOR YHJB-RELATED"/>
    <property type="match status" value="1"/>
</dbReference>
<accession>A0A9W6QG80</accession>
<dbReference type="GO" id="GO:0003677">
    <property type="term" value="F:DNA binding"/>
    <property type="evidence" value="ECO:0007669"/>
    <property type="project" value="InterPro"/>
</dbReference>